<dbReference type="Proteomes" id="UP001152592">
    <property type="component" value="Unassembled WGS sequence"/>
</dbReference>
<organism evidence="1 2">
    <name type="scientific">Penicillium salamii</name>
    <dbReference type="NCBI Taxonomy" id="1612424"/>
    <lineage>
        <taxon>Eukaryota</taxon>
        <taxon>Fungi</taxon>
        <taxon>Dikarya</taxon>
        <taxon>Ascomycota</taxon>
        <taxon>Pezizomycotina</taxon>
        <taxon>Eurotiomycetes</taxon>
        <taxon>Eurotiomycetidae</taxon>
        <taxon>Eurotiales</taxon>
        <taxon>Aspergillaceae</taxon>
        <taxon>Penicillium</taxon>
    </lineage>
</organism>
<evidence type="ECO:0000313" key="2">
    <source>
        <dbReference type="Proteomes" id="UP001152592"/>
    </source>
</evidence>
<gene>
    <name evidence="1" type="ORF">PSALAMII_LOCUS4872</name>
</gene>
<dbReference type="AlphaFoldDB" id="A0A9W4J0P5"/>
<dbReference type="OrthoDB" id="5282002at2759"/>
<reference evidence="1" key="1">
    <citation type="submission" date="2021-07" db="EMBL/GenBank/DDBJ databases">
        <authorList>
            <person name="Branca A.L. A."/>
        </authorList>
    </citation>
    <scope>NUCLEOTIDE SEQUENCE</scope>
</reference>
<sequence>MSAINIEQLNTKMQAVLDAFEAHPECSPPDTNPSIYFCYDFIRNTYNQLKQIDAAKYAAGDNATKAAVQEITGRNAFASVLVNDTSGKMAMMTGGNPSIPTNFGDDIKAAVAAL</sequence>
<protein>
    <submittedName>
        <fullName evidence="1">Uncharacterized protein</fullName>
    </submittedName>
</protein>
<proteinExistence type="predicted"/>
<dbReference type="EMBL" id="CAJVPD010000229">
    <property type="protein sequence ID" value="CAG8373306.1"/>
    <property type="molecule type" value="Genomic_DNA"/>
</dbReference>
<evidence type="ECO:0000313" key="1">
    <source>
        <dbReference type="EMBL" id="CAG8373306.1"/>
    </source>
</evidence>
<comment type="caution">
    <text evidence="1">The sequence shown here is derived from an EMBL/GenBank/DDBJ whole genome shotgun (WGS) entry which is preliminary data.</text>
</comment>
<accession>A0A9W4J0P5</accession>
<name>A0A9W4J0P5_9EURO</name>